<dbReference type="InterPro" id="IPR051531">
    <property type="entry name" value="N-acetyltransferase"/>
</dbReference>
<dbReference type="OrthoDB" id="9785602at2"/>
<dbReference type="RefSeq" id="WP_076325232.1">
    <property type="nucleotide sequence ID" value="NZ_MRTF01000009.1"/>
</dbReference>
<dbReference type="CDD" id="cd04301">
    <property type="entry name" value="NAT_SF"/>
    <property type="match status" value="1"/>
</dbReference>
<name>A0A1R1AW67_PAELA</name>
<evidence type="ECO:0000259" key="1">
    <source>
        <dbReference type="PROSITE" id="PS51186"/>
    </source>
</evidence>
<dbReference type="Proteomes" id="UP000187074">
    <property type="component" value="Unassembled WGS sequence"/>
</dbReference>
<evidence type="ECO:0000313" key="3">
    <source>
        <dbReference type="Proteomes" id="UP000187074"/>
    </source>
</evidence>
<dbReference type="EMBL" id="MRTF01000009">
    <property type="protein sequence ID" value="OME89803.1"/>
    <property type="molecule type" value="Genomic_DNA"/>
</dbReference>
<accession>A0A1R1AW67</accession>
<protein>
    <submittedName>
        <fullName evidence="2">GNAT family N-acetyltransferase</fullName>
    </submittedName>
</protein>
<comment type="caution">
    <text evidence="2">The sequence shown here is derived from an EMBL/GenBank/DDBJ whole genome shotgun (WGS) entry which is preliminary data.</text>
</comment>
<dbReference type="InterPro" id="IPR016181">
    <property type="entry name" value="Acyl_CoA_acyltransferase"/>
</dbReference>
<keyword evidence="2" id="KW-0808">Transferase</keyword>
<sequence>MEIYGEHVILSRITNDDLDFICRIECDRDLWQFEESVQSDEQVVRSNYMEKINEGSGTTSYDFIVRLVNDRNRTPIGLAQVWSYIDYRKSWELGFAILPQHGGQGYGSEAANLLLKFAFEQLHAHKVVGMCNSHNARSAALMEHIGMTQEAVFKEELFWKGEWTDQFYYSILEKEFFEGKQL</sequence>
<dbReference type="PROSITE" id="PS51186">
    <property type="entry name" value="GNAT"/>
    <property type="match status" value="1"/>
</dbReference>
<dbReference type="PANTHER" id="PTHR43792">
    <property type="entry name" value="GNAT FAMILY, PUTATIVE (AFU_ORTHOLOGUE AFUA_3G00765)-RELATED-RELATED"/>
    <property type="match status" value="1"/>
</dbReference>
<gene>
    <name evidence="2" type="ORF">BK123_25955</name>
</gene>
<dbReference type="InterPro" id="IPR000182">
    <property type="entry name" value="GNAT_dom"/>
</dbReference>
<proteinExistence type="predicted"/>
<feature type="domain" description="N-acetyltransferase" evidence="1">
    <location>
        <begin position="8"/>
        <end position="175"/>
    </location>
</feature>
<dbReference type="STRING" id="1401.BK123_25955"/>
<dbReference type="PANTHER" id="PTHR43792:SF1">
    <property type="entry name" value="N-ACETYLTRANSFERASE DOMAIN-CONTAINING PROTEIN"/>
    <property type="match status" value="1"/>
</dbReference>
<evidence type="ECO:0000313" key="2">
    <source>
        <dbReference type="EMBL" id="OME89803.1"/>
    </source>
</evidence>
<dbReference type="SUPFAM" id="SSF55729">
    <property type="entry name" value="Acyl-CoA N-acyltransferases (Nat)"/>
    <property type="match status" value="1"/>
</dbReference>
<reference evidence="2 3" key="1">
    <citation type="submission" date="2016-11" db="EMBL/GenBank/DDBJ databases">
        <title>Paenibacillus species isolates.</title>
        <authorList>
            <person name="Beno S.M."/>
        </authorList>
    </citation>
    <scope>NUCLEOTIDE SEQUENCE [LARGE SCALE GENOMIC DNA]</scope>
    <source>
        <strain evidence="2 3">FSL F4-0100</strain>
    </source>
</reference>
<dbReference type="AlphaFoldDB" id="A0A1R1AW67"/>
<dbReference type="GO" id="GO:0016747">
    <property type="term" value="F:acyltransferase activity, transferring groups other than amino-acyl groups"/>
    <property type="evidence" value="ECO:0007669"/>
    <property type="project" value="InterPro"/>
</dbReference>
<dbReference type="Gene3D" id="3.40.630.30">
    <property type="match status" value="1"/>
</dbReference>
<dbReference type="Pfam" id="PF13302">
    <property type="entry name" value="Acetyltransf_3"/>
    <property type="match status" value="1"/>
</dbReference>
<organism evidence="2 3">
    <name type="scientific">Paenibacillus lautus</name>
    <name type="common">Bacillus lautus</name>
    <dbReference type="NCBI Taxonomy" id="1401"/>
    <lineage>
        <taxon>Bacteria</taxon>
        <taxon>Bacillati</taxon>
        <taxon>Bacillota</taxon>
        <taxon>Bacilli</taxon>
        <taxon>Bacillales</taxon>
        <taxon>Paenibacillaceae</taxon>
        <taxon>Paenibacillus</taxon>
    </lineage>
</organism>